<dbReference type="NCBIfam" id="TIGR01727">
    <property type="entry name" value="oligo_HPY"/>
    <property type="match status" value="1"/>
</dbReference>
<evidence type="ECO:0000256" key="2">
    <source>
        <dbReference type="ARBA" id="ARBA00005417"/>
    </source>
</evidence>
<dbReference type="Proteomes" id="UP000282125">
    <property type="component" value="Unassembled WGS sequence"/>
</dbReference>
<keyword evidence="3" id="KW-0813">Transport</keyword>
<dbReference type="Pfam" id="PF08352">
    <property type="entry name" value="oligo_HPY"/>
    <property type="match status" value="1"/>
</dbReference>
<dbReference type="InterPro" id="IPR013563">
    <property type="entry name" value="Oligopep_ABC_C"/>
</dbReference>
<protein>
    <submittedName>
        <fullName evidence="9">ABC transporter ATP-binding protein</fullName>
    </submittedName>
</protein>
<gene>
    <name evidence="9" type="ORF">EG244_14885</name>
</gene>
<dbReference type="CDD" id="cd03257">
    <property type="entry name" value="ABC_NikE_OppD_transporters"/>
    <property type="match status" value="1"/>
</dbReference>
<evidence type="ECO:0000256" key="6">
    <source>
        <dbReference type="ARBA" id="ARBA00022840"/>
    </source>
</evidence>
<dbReference type="GO" id="GO:0005524">
    <property type="term" value="F:ATP binding"/>
    <property type="evidence" value="ECO:0007669"/>
    <property type="project" value="UniProtKB-KW"/>
</dbReference>
<dbReference type="InterPro" id="IPR003593">
    <property type="entry name" value="AAA+_ATPase"/>
</dbReference>
<dbReference type="Gene3D" id="3.40.50.300">
    <property type="entry name" value="P-loop containing nucleotide triphosphate hydrolases"/>
    <property type="match status" value="1"/>
</dbReference>
<sequence>MMPRAADVPIIEVEDLNVRFRTREGLLHVLENVSFSLRRGETMGMVGESGSGKSVSAYALTRLLPKTADVQAGTMRVAGLDYLSAPKADIEALRGKTISMIFQNARAALNPIRRIGDQIADVLHRHSGLTRKDAREAAVQALAEVKIPDPAARYKSYPFQLSGGMCQRVMIALALAARPEILIADEPTTGLDVTTQAAIMDLIREKAASERMTTLLITHDLALAADYCDRFVVMHAGHVVESGATGPIFARPAHPYTRRLLKATPDGTSALSDLEPIPGNLPDLRKATTLCRFAARCPHYAADICDVPQKLRPAAGAVWPAHHVACARAADLNAEAA</sequence>
<dbReference type="AlphaFoldDB" id="A0A3P3DDM7"/>
<dbReference type="Pfam" id="PF00005">
    <property type="entry name" value="ABC_tran"/>
    <property type="match status" value="1"/>
</dbReference>
<organism evidence="9 10">
    <name type="scientific">Falsigemmobacter faecalis</name>
    <dbReference type="NCBI Taxonomy" id="2488730"/>
    <lineage>
        <taxon>Bacteria</taxon>
        <taxon>Pseudomonadati</taxon>
        <taxon>Pseudomonadota</taxon>
        <taxon>Alphaproteobacteria</taxon>
        <taxon>Rhodobacterales</taxon>
        <taxon>Paracoccaceae</taxon>
        <taxon>Falsigemmobacter</taxon>
    </lineage>
</organism>
<dbReference type="InterPro" id="IPR050388">
    <property type="entry name" value="ABC_Ni/Peptide_Import"/>
</dbReference>
<dbReference type="InterPro" id="IPR027417">
    <property type="entry name" value="P-loop_NTPase"/>
</dbReference>
<keyword evidence="4" id="KW-1003">Cell membrane</keyword>
<dbReference type="RefSeq" id="WP_124965850.1">
    <property type="nucleotide sequence ID" value="NZ_RRAZ01000024.1"/>
</dbReference>
<dbReference type="GO" id="GO:0016887">
    <property type="term" value="F:ATP hydrolysis activity"/>
    <property type="evidence" value="ECO:0007669"/>
    <property type="project" value="InterPro"/>
</dbReference>
<name>A0A3P3DDM7_9RHOB</name>
<dbReference type="SUPFAM" id="SSF52540">
    <property type="entry name" value="P-loop containing nucleoside triphosphate hydrolases"/>
    <property type="match status" value="1"/>
</dbReference>
<comment type="subcellular location">
    <subcellularLocation>
        <location evidence="1">Cell inner membrane</location>
        <topology evidence="1">Peripheral membrane protein</topology>
    </subcellularLocation>
</comment>
<evidence type="ECO:0000256" key="3">
    <source>
        <dbReference type="ARBA" id="ARBA00022448"/>
    </source>
</evidence>
<evidence type="ECO:0000256" key="4">
    <source>
        <dbReference type="ARBA" id="ARBA00022475"/>
    </source>
</evidence>
<dbReference type="PROSITE" id="PS50893">
    <property type="entry name" value="ABC_TRANSPORTER_2"/>
    <property type="match status" value="1"/>
</dbReference>
<dbReference type="EMBL" id="RRAZ01000024">
    <property type="protein sequence ID" value="RRH72393.1"/>
    <property type="molecule type" value="Genomic_DNA"/>
</dbReference>
<dbReference type="InterPro" id="IPR003439">
    <property type="entry name" value="ABC_transporter-like_ATP-bd"/>
</dbReference>
<keyword evidence="10" id="KW-1185">Reference proteome</keyword>
<evidence type="ECO:0000256" key="7">
    <source>
        <dbReference type="ARBA" id="ARBA00023136"/>
    </source>
</evidence>
<dbReference type="InterPro" id="IPR017871">
    <property type="entry name" value="ABC_transporter-like_CS"/>
</dbReference>
<evidence type="ECO:0000313" key="9">
    <source>
        <dbReference type="EMBL" id="RRH72393.1"/>
    </source>
</evidence>
<evidence type="ECO:0000313" key="10">
    <source>
        <dbReference type="Proteomes" id="UP000282125"/>
    </source>
</evidence>
<dbReference type="GO" id="GO:0015833">
    <property type="term" value="P:peptide transport"/>
    <property type="evidence" value="ECO:0007669"/>
    <property type="project" value="InterPro"/>
</dbReference>
<dbReference type="FunFam" id="3.40.50.300:FF:000016">
    <property type="entry name" value="Oligopeptide ABC transporter ATP-binding component"/>
    <property type="match status" value="1"/>
</dbReference>
<keyword evidence="5" id="KW-0547">Nucleotide-binding</keyword>
<reference evidence="9 10" key="1">
    <citation type="submission" date="2018-11" db="EMBL/GenBank/DDBJ databases">
        <title>Gemmobacter sp. nov., YIM 102744-1 draft genome.</title>
        <authorList>
            <person name="Li G."/>
            <person name="Jiang Y."/>
        </authorList>
    </citation>
    <scope>NUCLEOTIDE SEQUENCE [LARGE SCALE GENOMIC DNA]</scope>
    <source>
        <strain evidence="9 10">YIM 102744-1</strain>
    </source>
</reference>
<keyword evidence="7" id="KW-0472">Membrane</keyword>
<dbReference type="SMART" id="SM00382">
    <property type="entry name" value="AAA"/>
    <property type="match status" value="1"/>
</dbReference>
<dbReference type="PROSITE" id="PS00211">
    <property type="entry name" value="ABC_TRANSPORTER_1"/>
    <property type="match status" value="1"/>
</dbReference>
<dbReference type="PANTHER" id="PTHR43297:SF2">
    <property type="entry name" value="DIPEPTIDE TRANSPORT ATP-BINDING PROTEIN DPPD"/>
    <property type="match status" value="1"/>
</dbReference>
<dbReference type="GO" id="GO:0005886">
    <property type="term" value="C:plasma membrane"/>
    <property type="evidence" value="ECO:0007669"/>
    <property type="project" value="UniProtKB-SubCell"/>
</dbReference>
<evidence type="ECO:0000256" key="1">
    <source>
        <dbReference type="ARBA" id="ARBA00004417"/>
    </source>
</evidence>
<comment type="caution">
    <text evidence="9">The sequence shown here is derived from an EMBL/GenBank/DDBJ whole genome shotgun (WGS) entry which is preliminary data.</text>
</comment>
<keyword evidence="6 9" id="KW-0067">ATP-binding</keyword>
<evidence type="ECO:0000256" key="5">
    <source>
        <dbReference type="ARBA" id="ARBA00022741"/>
    </source>
</evidence>
<dbReference type="PANTHER" id="PTHR43297">
    <property type="entry name" value="OLIGOPEPTIDE TRANSPORT ATP-BINDING PROTEIN APPD"/>
    <property type="match status" value="1"/>
</dbReference>
<feature type="domain" description="ABC transporter" evidence="8">
    <location>
        <begin position="11"/>
        <end position="261"/>
    </location>
</feature>
<dbReference type="GO" id="GO:0055085">
    <property type="term" value="P:transmembrane transport"/>
    <property type="evidence" value="ECO:0007669"/>
    <property type="project" value="UniProtKB-ARBA"/>
</dbReference>
<accession>A0A3P3DDM7</accession>
<comment type="similarity">
    <text evidence="2">Belongs to the ABC transporter superfamily.</text>
</comment>
<proteinExistence type="inferred from homology"/>
<evidence type="ECO:0000259" key="8">
    <source>
        <dbReference type="PROSITE" id="PS50893"/>
    </source>
</evidence>
<dbReference type="OrthoDB" id="9802264at2"/>